<dbReference type="Proteomes" id="UP000652176">
    <property type="component" value="Unassembled WGS sequence"/>
</dbReference>
<proteinExistence type="predicted"/>
<dbReference type="RefSeq" id="WP_192376638.1">
    <property type="nucleotide sequence ID" value="NZ_CAJHIV010000001.1"/>
</dbReference>
<comment type="caution">
    <text evidence="1">The sequence shown here is derived from an EMBL/GenBank/DDBJ whole genome shotgun (WGS) entry which is preliminary data.</text>
</comment>
<gene>
    <name evidence="1" type="ORF">IE877_21505</name>
</gene>
<organism evidence="1 2">
    <name type="scientific">Methylomonas albis</name>
    <dbReference type="NCBI Taxonomy" id="1854563"/>
    <lineage>
        <taxon>Bacteria</taxon>
        <taxon>Pseudomonadati</taxon>
        <taxon>Pseudomonadota</taxon>
        <taxon>Gammaproteobacteria</taxon>
        <taxon>Methylococcales</taxon>
        <taxon>Methylococcaceae</taxon>
        <taxon>Methylomonas</taxon>
    </lineage>
</organism>
<evidence type="ECO:0000313" key="1">
    <source>
        <dbReference type="EMBL" id="MBD9358420.1"/>
    </source>
</evidence>
<dbReference type="SUPFAM" id="SSF81593">
    <property type="entry name" value="Nucleotidyltransferase substrate binding subunit/domain"/>
    <property type="match status" value="1"/>
</dbReference>
<accession>A0ABR9D650</accession>
<keyword evidence="2" id="KW-1185">Reference proteome</keyword>
<evidence type="ECO:0000313" key="2">
    <source>
        <dbReference type="Proteomes" id="UP000652176"/>
    </source>
</evidence>
<reference evidence="1 2" key="1">
    <citation type="submission" date="2020-09" db="EMBL/GenBank/DDBJ databases">
        <title>Methylomonas albis sp. nov. and Methylomonas fluvii sp. nov.: Two cold-adapted methanotrophs from the River Elbe and an amended description of Methylovulum psychrotolerans strain Eb1.</title>
        <authorList>
            <person name="Bussmann I.K."/>
            <person name="Klings K.-W."/>
            <person name="Warnstedt J."/>
            <person name="Hoppert M."/>
            <person name="Saborowski A."/>
            <person name="Horn F."/>
            <person name="Liebner S."/>
        </authorList>
    </citation>
    <scope>NUCLEOTIDE SEQUENCE [LARGE SCALE GENOMIC DNA]</scope>
    <source>
        <strain evidence="1 2">EbA</strain>
    </source>
</reference>
<protein>
    <submittedName>
        <fullName evidence="1">Uncharacterized protein</fullName>
    </submittedName>
</protein>
<dbReference type="EMBL" id="JACXSS010000001">
    <property type="protein sequence ID" value="MBD9358420.1"/>
    <property type="molecule type" value="Genomic_DNA"/>
</dbReference>
<name>A0ABR9D650_9GAMM</name>
<sequence length="122" mass="14416">MNKQDSIEFKLRPAPQECWLHQTRLHTAWQEAVNFPSIKDLTIRDSNDVEVRMLDRIVVRFGKLQNLIGLRLLPAILQILQERQENDAFLDKLNRAEKIGVLPSVENWILLRELRNQTDEYP</sequence>